<reference evidence="2 3" key="1">
    <citation type="submission" date="2016-10" db="EMBL/GenBank/DDBJ databases">
        <authorList>
            <person name="de Groot N.N."/>
        </authorList>
    </citation>
    <scope>NUCLEOTIDE SEQUENCE [LARGE SCALE GENOMIC DNA]</scope>
    <source>
        <strain evidence="2 3">CGMCC 4.6533</strain>
    </source>
</reference>
<gene>
    <name evidence="2" type="ORF">SAMN05421869_10282</name>
</gene>
<evidence type="ECO:0000313" key="2">
    <source>
        <dbReference type="EMBL" id="SDH34930.1"/>
    </source>
</evidence>
<protein>
    <submittedName>
        <fullName evidence="2">Uncharacterized protein</fullName>
    </submittedName>
</protein>
<dbReference type="AlphaFoldDB" id="A0A1G8BQK3"/>
<sequence>MVIQHNGAVGMPGDRVDGGLGQEHAADPGAEGLGQVGRVRQDQPGGGLSGGHPDARLLQLLAGELEAGLGGGHGGCRRGGGFGLGLTRLVGLLAEPVALGMEALPLGG</sequence>
<evidence type="ECO:0000313" key="3">
    <source>
        <dbReference type="Proteomes" id="UP000199202"/>
    </source>
</evidence>
<organism evidence="2 3">
    <name type="scientific">Nonomuraea jiangxiensis</name>
    <dbReference type="NCBI Taxonomy" id="633440"/>
    <lineage>
        <taxon>Bacteria</taxon>
        <taxon>Bacillati</taxon>
        <taxon>Actinomycetota</taxon>
        <taxon>Actinomycetes</taxon>
        <taxon>Streptosporangiales</taxon>
        <taxon>Streptosporangiaceae</taxon>
        <taxon>Nonomuraea</taxon>
    </lineage>
</organism>
<feature type="region of interest" description="Disordered" evidence="1">
    <location>
        <begin position="1"/>
        <end position="54"/>
    </location>
</feature>
<dbReference type="Proteomes" id="UP000199202">
    <property type="component" value="Unassembled WGS sequence"/>
</dbReference>
<proteinExistence type="predicted"/>
<name>A0A1G8BQK3_9ACTN</name>
<evidence type="ECO:0000256" key="1">
    <source>
        <dbReference type="SAM" id="MobiDB-lite"/>
    </source>
</evidence>
<dbReference type="EMBL" id="FNDJ01000002">
    <property type="protein sequence ID" value="SDH34930.1"/>
    <property type="molecule type" value="Genomic_DNA"/>
</dbReference>
<keyword evidence="3" id="KW-1185">Reference proteome</keyword>
<accession>A0A1G8BQK3</accession>